<dbReference type="VEuPathDB" id="FungiDB:ASPZODRAFT_314313"/>
<comment type="catalytic activity">
    <reaction evidence="13">
        <text>L-seryl-[protein] + ATP = O-phospho-L-seryl-[protein] + ADP + H(+)</text>
        <dbReference type="Rhea" id="RHEA:17989"/>
        <dbReference type="Rhea" id="RHEA-COMP:9863"/>
        <dbReference type="Rhea" id="RHEA-COMP:11604"/>
        <dbReference type="ChEBI" id="CHEBI:15378"/>
        <dbReference type="ChEBI" id="CHEBI:29999"/>
        <dbReference type="ChEBI" id="CHEBI:30616"/>
        <dbReference type="ChEBI" id="CHEBI:83421"/>
        <dbReference type="ChEBI" id="CHEBI:456216"/>
        <dbReference type="EC" id="2.7.11.1"/>
    </reaction>
</comment>
<evidence type="ECO:0000256" key="11">
    <source>
        <dbReference type="ARBA" id="ARBA00033194"/>
    </source>
</evidence>
<dbReference type="GeneID" id="34614683"/>
<evidence type="ECO:0000313" key="17">
    <source>
        <dbReference type="Proteomes" id="UP000184188"/>
    </source>
</evidence>
<dbReference type="PANTHER" id="PTHR24346:SF30">
    <property type="entry name" value="MATERNAL EMBRYONIC LEUCINE ZIPPER KINASE"/>
    <property type="match status" value="1"/>
</dbReference>
<organism evidence="16 17">
    <name type="scientific">Penicilliopsis zonata CBS 506.65</name>
    <dbReference type="NCBI Taxonomy" id="1073090"/>
    <lineage>
        <taxon>Eukaryota</taxon>
        <taxon>Fungi</taxon>
        <taxon>Dikarya</taxon>
        <taxon>Ascomycota</taxon>
        <taxon>Pezizomycotina</taxon>
        <taxon>Eurotiomycetes</taxon>
        <taxon>Eurotiomycetidae</taxon>
        <taxon>Eurotiales</taxon>
        <taxon>Aspergillaceae</taxon>
        <taxon>Penicilliopsis</taxon>
    </lineage>
</organism>
<dbReference type="EC" id="2.7.11.1" evidence="4"/>
<protein>
    <recommendedName>
        <fullName evidence="6">EKC/KEOPS complex subunit BUD32</fullName>
        <ecNumber evidence="4">2.7.11.1</ecNumber>
    </recommendedName>
    <alternativeName>
        <fullName evidence="10 11">Atypical Serine/threonine protein kinase BUD32</fullName>
    </alternativeName>
    <alternativeName>
        <fullName evidence="5">EKC/KEOPS complex subunit bud32</fullName>
    </alternativeName>
</protein>
<evidence type="ECO:0000256" key="13">
    <source>
        <dbReference type="ARBA" id="ARBA00048679"/>
    </source>
</evidence>
<dbReference type="PROSITE" id="PS50011">
    <property type="entry name" value="PROTEIN_KINASE_DOM"/>
    <property type="match status" value="1"/>
</dbReference>
<evidence type="ECO:0000256" key="4">
    <source>
        <dbReference type="ARBA" id="ARBA00012513"/>
    </source>
</evidence>
<keyword evidence="8" id="KW-0067">ATP-binding</keyword>
<evidence type="ECO:0000256" key="9">
    <source>
        <dbReference type="ARBA" id="ARBA00022895"/>
    </source>
</evidence>
<accession>A0A1L9SV21</accession>
<dbReference type="GO" id="GO:0005524">
    <property type="term" value="F:ATP binding"/>
    <property type="evidence" value="ECO:0007669"/>
    <property type="project" value="UniProtKB-KW"/>
</dbReference>
<dbReference type="OrthoDB" id="8596411at2759"/>
<dbReference type="InterPro" id="IPR000719">
    <property type="entry name" value="Prot_kinase_dom"/>
</dbReference>
<evidence type="ECO:0000256" key="2">
    <source>
        <dbReference type="ARBA" id="ARBA00004574"/>
    </source>
</evidence>
<dbReference type="GO" id="GO:0005737">
    <property type="term" value="C:cytoplasm"/>
    <property type="evidence" value="ECO:0007669"/>
    <property type="project" value="TreeGrafter"/>
</dbReference>
<keyword evidence="17" id="KW-1185">Reference proteome</keyword>
<dbReference type="GO" id="GO:0004674">
    <property type="term" value="F:protein serine/threonine kinase activity"/>
    <property type="evidence" value="ECO:0007669"/>
    <property type="project" value="UniProtKB-EC"/>
</dbReference>
<dbReference type="RefSeq" id="XP_022585582.1">
    <property type="nucleotide sequence ID" value="XM_022728219.1"/>
</dbReference>
<dbReference type="SMART" id="SM00220">
    <property type="entry name" value="S_TKc"/>
    <property type="match status" value="1"/>
</dbReference>
<dbReference type="Proteomes" id="UP000184188">
    <property type="component" value="Unassembled WGS sequence"/>
</dbReference>
<dbReference type="Gene3D" id="1.10.510.10">
    <property type="entry name" value="Transferase(Phosphotransferase) domain 1"/>
    <property type="match status" value="1"/>
</dbReference>
<dbReference type="AlphaFoldDB" id="A0A1L9SV21"/>
<keyword evidence="14" id="KW-0812">Transmembrane</keyword>
<keyword evidence="14" id="KW-0472">Membrane</keyword>
<reference evidence="17" key="1">
    <citation type="journal article" date="2017" name="Genome Biol.">
        <title>Comparative genomics reveals high biological diversity and specific adaptations in the industrially and medically important fungal genus Aspergillus.</title>
        <authorList>
            <person name="de Vries R.P."/>
            <person name="Riley R."/>
            <person name="Wiebenga A."/>
            <person name="Aguilar-Osorio G."/>
            <person name="Amillis S."/>
            <person name="Uchima C.A."/>
            <person name="Anderluh G."/>
            <person name="Asadollahi M."/>
            <person name="Askin M."/>
            <person name="Barry K."/>
            <person name="Battaglia E."/>
            <person name="Bayram O."/>
            <person name="Benocci T."/>
            <person name="Braus-Stromeyer S.A."/>
            <person name="Caldana C."/>
            <person name="Canovas D."/>
            <person name="Cerqueira G.C."/>
            <person name="Chen F."/>
            <person name="Chen W."/>
            <person name="Choi C."/>
            <person name="Clum A."/>
            <person name="Dos Santos R.A."/>
            <person name="Damasio A.R."/>
            <person name="Diallinas G."/>
            <person name="Emri T."/>
            <person name="Fekete E."/>
            <person name="Flipphi M."/>
            <person name="Freyberg S."/>
            <person name="Gallo A."/>
            <person name="Gournas C."/>
            <person name="Habgood R."/>
            <person name="Hainaut M."/>
            <person name="Harispe M.L."/>
            <person name="Henrissat B."/>
            <person name="Hilden K.S."/>
            <person name="Hope R."/>
            <person name="Hossain A."/>
            <person name="Karabika E."/>
            <person name="Karaffa L."/>
            <person name="Karanyi Z."/>
            <person name="Krasevec N."/>
            <person name="Kuo A."/>
            <person name="Kusch H."/>
            <person name="LaButti K."/>
            <person name="Lagendijk E.L."/>
            <person name="Lapidus A."/>
            <person name="Levasseur A."/>
            <person name="Lindquist E."/>
            <person name="Lipzen A."/>
            <person name="Logrieco A.F."/>
            <person name="MacCabe A."/>
            <person name="Maekelae M.R."/>
            <person name="Malavazi I."/>
            <person name="Melin P."/>
            <person name="Meyer V."/>
            <person name="Mielnichuk N."/>
            <person name="Miskei M."/>
            <person name="Molnar A.P."/>
            <person name="Mule G."/>
            <person name="Ngan C.Y."/>
            <person name="Orejas M."/>
            <person name="Orosz E."/>
            <person name="Ouedraogo J.P."/>
            <person name="Overkamp K.M."/>
            <person name="Park H.-S."/>
            <person name="Perrone G."/>
            <person name="Piumi F."/>
            <person name="Punt P.J."/>
            <person name="Ram A.F."/>
            <person name="Ramon A."/>
            <person name="Rauscher S."/>
            <person name="Record E."/>
            <person name="Riano-Pachon D.M."/>
            <person name="Robert V."/>
            <person name="Roehrig J."/>
            <person name="Ruller R."/>
            <person name="Salamov A."/>
            <person name="Salih N.S."/>
            <person name="Samson R.A."/>
            <person name="Sandor E."/>
            <person name="Sanguinetti M."/>
            <person name="Schuetze T."/>
            <person name="Sepcic K."/>
            <person name="Shelest E."/>
            <person name="Sherlock G."/>
            <person name="Sophianopoulou V."/>
            <person name="Squina F.M."/>
            <person name="Sun H."/>
            <person name="Susca A."/>
            <person name="Todd R.B."/>
            <person name="Tsang A."/>
            <person name="Unkles S.E."/>
            <person name="van de Wiele N."/>
            <person name="van Rossen-Uffink D."/>
            <person name="Oliveira J.V."/>
            <person name="Vesth T.C."/>
            <person name="Visser J."/>
            <person name="Yu J.-H."/>
            <person name="Zhou M."/>
            <person name="Andersen M.R."/>
            <person name="Archer D.B."/>
            <person name="Baker S.E."/>
            <person name="Benoit I."/>
            <person name="Brakhage A.A."/>
            <person name="Braus G.H."/>
            <person name="Fischer R."/>
            <person name="Frisvad J.C."/>
            <person name="Goldman G.H."/>
            <person name="Houbraken J."/>
            <person name="Oakley B."/>
            <person name="Pocsi I."/>
            <person name="Scazzocchio C."/>
            <person name="Seiboth B."/>
            <person name="vanKuyk P.A."/>
            <person name="Wortman J."/>
            <person name="Dyer P.S."/>
            <person name="Grigoriev I.V."/>
        </authorList>
    </citation>
    <scope>NUCLEOTIDE SEQUENCE [LARGE SCALE GENOMIC DNA]</scope>
    <source>
        <strain evidence="17">CBS 506.65</strain>
    </source>
</reference>
<evidence type="ECO:0000256" key="14">
    <source>
        <dbReference type="SAM" id="Phobius"/>
    </source>
</evidence>
<evidence type="ECO:0000256" key="8">
    <source>
        <dbReference type="ARBA" id="ARBA00022840"/>
    </source>
</evidence>
<dbReference type="InterPro" id="IPR008266">
    <property type="entry name" value="Tyr_kinase_AS"/>
</dbReference>
<sequence length="413" mass="48007">MGISGEEVSIVPFIYTVTRFAFFFFMLIVKFADEIDCLAYGTILVARESEPEDPENPRHYAIKIHHHKSLEWANIQGHSPTMGLWKDDMYIPMEAMGLALVWNSDVFPSFDSVYTHNDWHMTIMSAALDYDPIRNTIPDDDDDEDCAAINRFRAFIGTRCFDKKDTLLNEQQACKVSSQMLRGLRELLDMNIVHGDISLNNFVVGEDFSTKLLDLGLMSFDVQQDKLVFTDWAWVPFHEYHMLPEMAIEFSKPEIIAAYKTERQHRVHVKSHGSMMDLWRSSCIAFMLAHGHAPWENPEWNAHLARVWRTHESTGLQDGENYRDFWNARIEERNARRDRIINEECPMAEHLSQDCIDAFRVMLARDPSQRPNVAELETFPWFQSSWMDQDLGRRAHFVSHIKVDFDEGHGPSA</sequence>
<keyword evidence="14" id="KW-1133">Transmembrane helix</keyword>
<evidence type="ECO:0000256" key="6">
    <source>
        <dbReference type="ARBA" id="ARBA00019973"/>
    </source>
</evidence>
<dbReference type="PROSITE" id="PS00109">
    <property type="entry name" value="PROTEIN_KINASE_TYR"/>
    <property type="match status" value="1"/>
</dbReference>
<proteinExistence type="predicted"/>
<comment type="subcellular location">
    <subcellularLocation>
        <location evidence="2">Chromosome</location>
        <location evidence="2">Telomere</location>
    </subcellularLocation>
</comment>
<evidence type="ECO:0000256" key="10">
    <source>
        <dbReference type="ARBA" id="ARBA00030980"/>
    </source>
</evidence>
<comment type="function">
    <text evidence="1">Component of the EKC/KEOPS complex that is required for the formation of a threonylcarbamoyl group on adenosine at position 37 (t(6)A37) in tRNAs that read codons beginning with adenine. The complex is probably involved in the transfer of the threonylcarbamoyl moiety of threonylcarbamoyl-AMP (TC-AMP) to the N6 group of A37. BUD32 has ATPase activity in the context of the EKC/KEOPS complex and likely plays a supporting role to the catalytic subunit KAE1. The EKC/KEOPS complex also promotes both telomere uncapping and telomere elongation. The complex is required for efficient recruitment of transcriptional coactivators.</text>
</comment>
<feature type="domain" description="Protein kinase" evidence="15">
    <location>
        <begin position="29"/>
        <end position="382"/>
    </location>
</feature>
<dbReference type="GO" id="GO:0035556">
    <property type="term" value="P:intracellular signal transduction"/>
    <property type="evidence" value="ECO:0007669"/>
    <property type="project" value="TreeGrafter"/>
</dbReference>
<name>A0A1L9SV21_9EURO</name>
<evidence type="ECO:0000256" key="5">
    <source>
        <dbReference type="ARBA" id="ARBA00013948"/>
    </source>
</evidence>
<keyword evidence="7" id="KW-0547">Nucleotide-binding</keyword>
<evidence type="ECO:0000256" key="3">
    <source>
        <dbReference type="ARBA" id="ARBA00011534"/>
    </source>
</evidence>
<dbReference type="PANTHER" id="PTHR24346">
    <property type="entry name" value="MAP/MICROTUBULE AFFINITY-REGULATING KINASE"/>
    <property type="match status" value="1"/>
</dbReference>
<evidence type="ECO:0000256" key="7">
    <source>
        <dbReference type="ARBA" id="ARBA00022741"/>
    </source>
</evidence>
<dbReference type="STRING" id="1073090.A0A1L9SV21"/>
<comment type="subunit">
    <text evidence="3">Component of the EKC/KEOPS complex composed of at least BUD32, CGI121, GON7, KAE1 and PCC1; the whole complex dimerizes.</text>
</comment>
<dbReference type="SUPFAM" id="SSF56112">
    <property type="entry name" value="Protein kinase-like (PK-like)"/>
    <property type="match status" value="1"/>
</dbReference>
<keyword evidence="9" id="KW-0158">Chromosome</keyword>
<dbReference type="Pfam" id="PF00069">
    <property type="entry name" value="Pkinase"/>
    <property type="match status" value="1"/>
</dbReference>
<comment type="catalytic activity">
    <reaction evidence="12">
        <text>L-threonyl-[protein] + ATP = O-phospho-L-threonyl-[protein] + ADP + H(+)</text>
        <dbReference type="Rhea" id="RHEA:46608"/>
        <dbReference type="Rhea" id="RHEA-COMP:11060"/>
        <dbReference type="Rhea" id="RHEA-COMP:11605"/>
        <dbReference type="ChEBI" id="CHEBI:15378"/>
        <dbReference type="ChEBI" id="CHEBI:30013"/>
        <dbReference type="ChEBI" id="CHEBI:30616"/>
        <dbReference type="ChEBI" id="CHEBI:61977"/>
        <dbReference type="ChEBI" id="CHEBI:456216"/>
        <dbReference type="EC" id="2.7.11.1"/>
    </reaction>
</comment>
<evidence type="ECO:0000256" key="12">
    <source>
        <dbReference type="ARBA" id="ARBA00047899"/>
    </source>
</evidence>
<dbReference type="EMBL" id="KV878336">
    <property type="protein sequence ID" value="OJJ51072.1"/>
    <property type="molecule type" value="Genomic_DNA"/>
</dbReference>
<evidence type="ECO:0000313" key="16">
    <source>
        <dbReference type="EMBL" id="OJJ51072.1"/>
    </source>
</evidence>
<gene>
    <name evidence="16" type="ORF">ASPZODRAFT_314313</name>
</gene>
<evidence type="ECO:0000256" key="1">
    <source>
        <dbReference type="ARBA" id="ARBA00003747"/>
    </source>
</evidence>
<dbReference type="GO" id="GO:0000781">
    <property type="term" value="C:chromosome, telomeric region"/>
    <property type="evidence" value="ECO:0007669"/>
    <property type="project" value="UniProtKB-SubCell"/>
</dbReference>
<dbReference type="InterPro" id="IPR011009">
    <property type="entry name" value="Kinase-like_dom_sf"/>
</dbReference>
<keyword evidence="9" id="KW-0779">Telomere</keyword>
<feature type="transmembrane region" description="Helical" evidence="14">
    <location>
        <begin position="12"/>
        <end position="32"/>
    </location>
</feature>
<evidence type="ECO:0000259" key="15">
    <source>
        <dbReference type="PROSITE" id="PS50011"/>
    </source>
</evidence>